<organism evidence="5">
    <name type="scientific">freshwater metagenome</name>
    <dbReference type="NCBI Taxonomy" id="449393"/>
    <lineage>
        <taxon>unclassified sequences</taxon>
        <taxon>metagenomes</taxon>
        <taxon>ecological metagenomes</taxon>
    </lineage>
</organism>
<dbReference type="GO" id="GO:0008694">
    <property type="term" value="F:4-hydroxy-3-polyprenylbenzoate decarboxylase activity"/>
    <property type="evidence" value="ECO:0007669"/>
    <property type="project" value="TreeGrafter"/>
</dbReference>
<dbReference type="InterPro" id="IPR002830">
    <property type="entry name" value="UbiD"/>
</dbReference>
<sequence length="458" mass="50208">MTVEVDPVLEMTEIVDRTVKAGGPALLFERPTGSSHPVLVNQFGTEKRTCLAFGVSDLDEVAAKLSDVLEMQPPEGLVDKLRGLQKLKSIADSRPKVVKKGACQEIVLRGDEVDLSLLPVQTCWPDDAGPFITFPAVITRDPRTGARNVGMYRLQVMSKNTTGMHWQIHKDGRADYLFSEGRMEVAVALGLDPITAYSASAPLPKHIDEFMFAGYLRGEAVELVKGVTVDLEVPANAEIILEGYVEKGDVAVEGPFGDHTGFYTPPEEFPVFHVTAMTMRRDAIYPSIVVGKPLQEDAWLGKATERIFLPAIKASVPEIVDYDLPFAGAFHNCVIVSIRKMFPGHARKVMYAVWGLGLLSLTKAVVVVDEHVNVHDYGEVFFYVGANVDPARDIVMADGPIDHLDHASTLPFISGKIGIDATAKSPAEGARTWPPEISMSREIAQRVDERWAQYGIDL</sequence>
<dbReference type="PANTHER" id="PTHR30108">
    <property type="entry name" value="3-OCTAPRENYL-4-HYDROXYBENZOATE CARBOXY-LYASE-RELATED"/>
    <property type="match status" value="1"/>
</dbReference>
<accession>A0A6J6QCU9</accession>
<comment type="similarity">
    <text evidence="1">Belongs to the UbiD family.</text>
</comment>
<dbReference type="SUPFAM" id="SSF50475">
    <property type="entry name" value="FMN-binding split barrel"/>
    <property type="match status" value="1"/>
</dbReference>
<reference evidence="5" key="1">
    <citation type="submission" date="2020-05" db="EMBL/GenBank/DDBJ databases">
        <authorList>
            <person name="Chiriac C."/>
            <person name="Salcher M."/>
            <person name="Ghai R."/>
            <person name="Kavagutti S V."/>
        </authorList>
    </citation>
    <scope>NUCLEOTIDE SEQUENCE</scope>
</reference>
<dbReference type="Pfam" id="PF20696">
    <property type="entry name" value="UbiD_C"/>
    <property type="match status" value="1"/>
</dbReference>
<proteinExistence type="inferred from homology"/>
<name>A0A6J6QCU9_9ZZZZ</name>
<dbReference type="InterPro" id="IPR048304">
    <property type="entry name" value="UbiD_Rift_dom"/>
</dbReference>
<feature type="domain" description="3-octaprenyl-4-hydroxybenzoate carboxy-lyase-like N-terminal" evidence="3">
    <location>
        <begin position="2"/>
        <end position="63"/>
    </location>
</feature>
<evidence type="ECO:0000259" key="2">
    <source>
        <dbReference type="Pfam" id="PF01977"/>
    </source>
</evidence>
<dbReference type="InterPro" id="IPR022390">
    <property type="entry name" value="HBDC"/>
</dbReference>
<dbReference type="SUPFAM" id="SSF143968">
    <property type="entry name" value="UbiD C-terminal domain-like"/>
    <property type="match status" value="1"/>
</dbReference>
<dbReference type="AlphaFoldDB" id="A0A6J6QCU9"/>
<dbReference type="Pfam" id="PF20695">
    <property type="entry name" value="UbiD_N"/>
    <property type="match status" value="1"/>
</dbReference>
<dbReference type="GO" id="GO:0006744">
    <property type="term" value="P:ubiquinone biosynthetic process"/>
    <property type="evidence" value="ECO:0007669"/>
    <property type="project" value="TreeGrafter"/>
</dbReference>
<protein>
    <submittedName>
        <fullName evidence="5">Unannotated protein</fullName>
    </submittedName>
</protein>
<feature type="domain" description="3-octaprenyl-4-hydroxybenzoate carboxy-lyase-like Rift-related" evidence="2">
    <location>
        <begin position="97"/>
        <end position="293"/>
    </location>
</feature>
<feature type="domain" description="3-octaprenyl-4-hydroxybenzoate carboxy-lyase-like C-terminal" evidence="4">
    <location>
        <begin position="299"/>
        <end position="421"/>
    </location>
</feature>
<dbReference type="Pfam" id="PF01977">
    <property type="entry name" value="UbiD"/>
    <property type="match status" value="1"/>
</dbReference>
<evidence type="ECO:0000259" key="3">
    <source>
        <dbReference type="Pfam" id="PF20695"/>
    </source>
</evidence>
<dbReference type="EMBL" id="CAEZXP010000007">
    <property type="protein sequence ID" value="CAB4707263.1"/>
    <property type="molecule type" value="Genomic_DNA"/>
</dbReference>
<evidence type="ECO:0000259" key="4">
    <source>
        <dbReference type="Pfam" id="PF20696"/>
    </source>
</evidence>
<dbReference type="InterPro" id="IPR049383">
    <property type="entry name" value="UbiD-like_N"/>
</dbReference>
<dbReference type="InterPro" id="IPR049381">
    <property type="entry name" value="UbiD-like_C"/>
</dbReference>
<evidence type="ECO:0000256" key="1">
    <source>
        <dbReference type="ARBA" id="ARBA00010021"/>
    </source>
</evidence>
<gene>
    <name evidence="5" type="ORF">UFOPK2399_01752</name>
</gene>
<evidence type="ECO:0000313" key="5">
    <source>
        <dbReference type="EMBL" id="CAB4707263.1"/>
    </source>
</evidence>
<dbReference type="PANTHER" id="PTHR30108:SF17">
    <property type="entry name" value="FERULIC ACID DECARBOXYLASE 1"/>
    <property type="match status" value="1"/>
</dbReference>
<dbReference type="NCBIfam" id="TIGR00148">
    <property type="entry name" value="UbiD family decarboxylase"/>
    <property type="match status" value="1"/>
</dbReference>
<dbReference type="Gene3D" id="1.20.5.570">
    <property type="entry name" value="Single helix bin"/>
    <property type="match status" value="1"/>
</dbReference>
<dbReference type="GO" id="GO:0005829">
    <property type="term" value="C:cytosol"/>
    <property type="evidence" value="ECO:0007669"/>
    <property type="project" value="TreeGrafter"/>
</dbReference>
<dbReference type="NCBIfam" id="TIGR03701">
    <property type="entry name" value="mena_SCO4490"/>
    <property type="match status" value="1"/>
</dbReference>
<dbReference type="Gene3D" id="3.40.1670.10">
    <property type="entry name" value="UbiD C-terminal domain-like"/>
    <property type="match status" value="1"/>
</dbReference>